<name>M7AQC2_CHEMY</name>
<protein>
    <submittedName>
        <fullName evidence="2">Uncharacterized protein</fullName>
    </submittedName>
</protein>
<sequence length="234" mass="25746">MGCPEYSTCQYIPKWLAPCCCSYTVMVTGASFDLAQILFTVPCVEAAWGKAATAGDTPVLELRSSCTLKSTEVFNSSSSSHPSIGIVASVNVHIRACIHSSFLDLLGPCEAVEASQQTSLSWAHNSSRTSFIIHSWNPFERWILKSVVIPRSRKDLLNRWQSTLRLTPELQLSEKSKGSRLESVSRQRSTVKTPGKMTSDGEAKGSHKSSHVLLHSSSVAYDVTLSIWLHIFVE</sequence>
<evidence type="ECO:0000256" key="1">
    <source>
        <dbReference type="SAM" id="MobiDB-lite"/>
    </source>
</evidence>
<keyword evidence="3" id="KW-1185">Reference proteome</keyword>
<accession>M7AQC2</accession>
<feature type="region of interest" description="Disordered" evidence="1">
    <location>
        <begin position="177"/>
        <end position="207"/>
    </location>
</feature>
<evidence type="ECO:0000313" key="3">
    <source>
        <dbReference type="Proteomes" id="UP000031443"/>
    </source>
</evidence>
<dbReference type="Proteomes" id="UP000031443">
    <property type="component" value="Unassembled WGS sequence"/>
</dbReference>
<reference evidence="3" key="1">
    <citation type="journal article" date="2013" name="Nat. Genet.">
        <title>The draft genomes of soft-shell turtle and green sea turtle yield insights into the development and evolution of the turtle-specific body plan.</title>
        <authorList>
            <person name="Wang Z."/>
            <person name="Pascual-Anaya J."/>
            <person name="Zadissa A."/>
            <person name="Li W."/>
            <person name="Niimura Y."/>
            <person name="Huang Z."/>
            <person name="Li C."/>
            <person name="White S."/>
            <person name="Xiong Z."/>
            <person name="Fang D."/>
            <person name="Wang B."/>
            <person name="Ming Y."/>
            <person name="Chen Y."/>
            <person name="Zheng Y."/>
            <person name="Kuraku S."/>
            <person name="Pignatelli M."/>
            <person name="Herrero J."/>
            <person name="Beal K."/>
            <person name="Nozawa M."/>
            <person name="Li Q."/>
            <person name="Wang J."/>
            <person name="Zhang H."/>
            <person name="Yu L."/>
            <person name="Shigenobu S."/>
            <person name="Wang J."/>
            <person name="Liu J."/>
            <person name="Flicek P."/>
            <person name="Searle S."/>
            <person name="Wang J."/>
            <person name="Kuratani S."/>
            <person name="Yin Y."/>
            <person name="Aken B."/>
            <person name="Zhang G."/>
            <person name="Irie N."/>
        </authorList>
    </citation>
    <scope>NUCLEOTIDE SEQUENCE [LARGE SCALE GENOMIC DNA]</scope>
</reference>
<organism evidence="2 3">
    <name type="scientific">Chelonia mydas</name>
    <name type="common">Green sea-turtle</name>
    <name type="synonym">Chelonia agassizi</name>
    <dbReference type="NCBI Taxonomy" id="8469"/>
    <lineage>
        <taxon>Eukaryota</taxon>
        <taxon>Metazoa</taxon>
        <taxon>Chordata</taxon>
        <taxon>Craniata</taxon>
        <taxon>Vertebrata</taxon>
        <taxon>Euteleostomi</taxon>
        <taxon>Archelosauria</taxon>
        <taxon>Testudinata</taxon>
        <taxon>Testudines</taxon>
        <taxon>Cryptodira</taxon>
        <taxon>Durocryptodira</taxon>
        <taxon>Americhelydia</taxon>
        <taxon>Chelonioidea</taxon>
        <taxon>Cheloniidae</taxon>
        <taxon>Chelonia</taxon>
    </lineage>
</organism>
<dbReference type="EMBL" id="KB595324">
    <property type="protein sequence ID" value="EMP25010.1"/>
    <property type="molecule type" value="Genomic_DNA"/>
</dbReference>
<gene>
    <name evidence="2" type="ORF">UY3_17906</name>
</gene>
<proteinExistence type="predicted"/>
<dbReference type="AlphaFoldDB" id="M7AQC2"/>
<evidence type="ECO:0000313" key="2">
    <source>
        <dbReference type="EMBL" id="EMP25010.1"/>
    </source>
</evidence>